<protein>
    <submittedName>
        <fullName evidence="1">Uncharacterized protein</fullName>
    </submittedName>
</protein>
<gene>
    <name evidence="1" type="ORF">ET471_17545</name>
</gene>
<organism evidence="1 2">
    <name type="scientific">Xylanimonas protaetiae</name>
    <dbReference type="NCBI Taxonomy" id="2509457"/>
    <lineage>
        <taxon>Bacteria</taxon>
        <taxon>Bacillati</taxon>
        <taxon>Actinomycetota</taxon>
        <taxon>Actinomycetes</taxon>
        <taxon>Micrococcales</taxon>
        <taxon>Promicromonosporaceae</taxon>
        <taxon>Xylanimonas</taxon>
    </lineage>
</organism>
<proteinExistence type="predicted"/>
<dbReference type="OrthoDB" id="5140155at2"/>
<dbReference type="Proteomes" id="UP000292118">
    <property type="component" value="Chromosome"/>
</dbReference>
<evidence type="ECO:0000313" key="2">
    <source>
        <dbReference type="Proteomes" id="UP000292118"/>
    </source>
</evidence>
<sequence>MTYGQVNADLRAALVDLLGIRGVTAQLTPAYKDPARALEKVEARAALAQRYRTAVWTYVHRLATVAAPEEFLTPAWWPMRQLGARTAPVRREDGEFAGPSTGELGTRQRIPVLEAWRRAAVAAVVGAERDALGMDDRLDVGHRLVLARDVADVALAIAILDHRYRQVPGWVPADGPVHDERRDYRDSAAIVAAWAGAQAPYEGYAVDRFGWRPAARPGPTDQRDPGERALAALRNAAIYLGREMPSARAMTRILELTRQTTVHTRRLVGSLEYSPGLVLFGRGLVLAEMVKLFEERIGGRVGGGCHAVAELTVATAALNATKEISDEQRDRLLRAGDVVRTAIGKRLVEGAEGFVYCVEIGRRLDVMPHGGVHRAVPLYGEITEETCPLLLDVARDLQVEVAPAKPDDALIESRRVLSEAIWMGTPGSGVQARTSGAVRATAEPGVAAVSV</sequence>
<dbReference type="KEGG" id="xya:ET471_17545"/>
<accession>A0A4P6F7E0</accession>
<keyword evidence="2" id="KW-1185">Reference proteome</keyword>
<reference evidence="1 2" key="1">
    <citation type="submission" date="2019-01" db="EMBL/GenBank/DDBJ databases">
        <title>Genome sequencing of strain FW10M-9.</title>
        <authorList>
            <person name="Heo J."/>
            <person name="Kim S.-J."/>
            <person name="Kim J.-S."/>
            <person name="Hong S.-B."/>
            <person name="Kwon S.-W."/>
        </authorList>
    </citation>
    <scope>NUCLEOTIDE SEQUENCE [LARGE SCALE GENOMIC DNA]</scope>
    <source>
        <strain evidence="1 2">FW10M-9</strain>
    </source>
</reference>
<dbReference type="EMBL" id="CP035493">
    <property type="protein sequence ID" value="QAY71614.1"/>
    <property type="molecule type" value="Genomic_DNA"/>
</dbReference>
<evidence type="ECO:0000313" key="1">
    <source>
        <dbReference type="EMBL" id="QAY71614.1"/>
    </source>
</evidence>
<dbReference type="RefSeq" id="WP_129190473.1">
    <property type="nucleotide sequence ID" value="NZ_CP035493.1"/>
</dbReference>
<dbReference type="AlphaFoldDB" id="A0A4P6F7E0"/>
<name>A0A4P6F7E0_9MICO</name>